<dbReference type="SUPFAM" id="SSF48179">
    <property type="entry name" value="6-phosphogluconate dehydrogenase C-terminal domain-like"/>
    <property type="match status" value="1"/>
</dbReference>
<dbReference type="PIRSF" id="PIRSF000103">
    <property type="entry name" value="HIBADH"/>
    <property type="match status" value="1"/>
</dbReference>
<dbReference type="InterPro" id="IPR036291">
    <property type="entry name" value="NAD(P)-bd_dom_sf"/>
</dbReference>
<dbReference type="InterPro" id="IPR008927">
    <property type="entry name" value="6-PGluconate_DH-like_C_sf"/>
</dbReference>
<evidence type="ECO:0000259" key="5">
    <source>
        <dbReference type="Pfam" id="PF14833"/>
    </source>
</evidence>
<reference evidence="7" key="1">
    <citation type="submission" date="2016-07" db="EMBL/GenBank/DDBJ databases">
        <authorList>
            <person name="Florea S."/>
            <person name="Webb J.S."/>
            <person name="Jaromczyk J."/>
            <person name="Schardl C.L."/>
        </authorList>
    </citation>
    <scope>NUCLEOTIDE SEQUENCE [LARGE SCALE GENOMIC DNA]</scope>
    <source>
        <strain evidence="7">MV-1</strain>
    </source>
</reference>
<evidence type="ECO:0000259" key="4">
    <source>
        <dbReference type="Pfam" id="PF03446"/>
    </source>
</evidence>
<accession>A0A1E5Q8X5</accession>
<name>A0A1E5Q8X5_9PROT</name>
<sequence length="295" mass="31068">MTSSPLPSGNLGLIGCGLMGHGIAKNLLLKGHRVAIFDHPGNQSCDDLIQLGATFCSTFSELVQDKDVLFIVLPGSPEVEAVLLGEQGLVAHLPPGTLIIDATTAEPERSLTIAAAVTAKGCSYVDAPMTRTPKEAEAGRLNVLIGGEDKDVTRAKPYIQSYAENIYWGGGVSAGHRLKLLHNFVSIGQATIIAEAVATAHKGGVDLSVLTEVLASGGAGGVALERMRPYIENKDSSAFRFAIKNAAKDLDYYTRMAEALDAPSQAAQAVHQVLNRAQIQSEAAVMPELIDILNA</sequence>
<evidence type="ECO:0000313" key="6">
    <source>
        <dbReference type="EMBL" id="OEJ67913.1"/>
    </source>
</evidence>
<evidence type="ECO:0000256" key="2">
    <source>
        <dbReference type="ARBA" id="ARBA00023027"/>
    </source>
</evidence>
<dbReference type="InterPro" id="IPR006115">
    <property type="entry name" value="6PGDH_NADP-bd"/>
</dbReference>
<gene>
    <name evidence="6" type="ORF">BEN30_07905</name>
</gene>
<keyword evidence="7" id="KW-1185">Reference proteome</keyword>
<evidence type="ECO:0000256" key="3">
    <source>
        <dbReference type="PIRSR" id="PIRSR000103-1"/>
    </source>
</evidence>
<dbReference type="Gene3D" id="3.40.50.720">
    <property type="entry name" value="NAD(P)-binding Rossmann-like Domain"/>
    <property type="match status" value="1"/>
</dbReference>
<dbReference type="InterPro" id="IPR015815">
    <property type="entry name" value="HIBADH-related"/>
</dbReference>
<dbReference type="AlphaFoldDB" id="A0A1E5Q8X5"/>
<dbReference type="GO" id="GO:0050661">
    <property type="term" value="F:NADP binding"/>
    <property type="evidence" value="ECO:0007669"/>
    <property type="project" value="InterPro"/>
</dbReference>
<dbReference type="EMBL" id="MCGG01000018">
    <property type="protein sequence ID" value="OEJ67913.1"/>
    <property type="molecule type" value="Genomic_DNA"/>
</dbReference>
<keyword evidence="1" id="KW-0560">Oxidoreductase</keyword>
<dbReference type="STRING" id="28181.BEN30_07905"/>
<dbReference type="Proteomes" id="UP000095347">
    <property type="component" value="Unassembled WGS sequence"/>
</dbReference>
<dbReference type="SUPFAM" id="SSF51735">
    <property type="entry name" value="NAD(P)-binding Rossmann-fold domains"/>
    <property type="match status" value="1"/>
</dbReference>
<dbReference type="PANTHER" id="PTHR43060">
    <property type="entry name" value="3-HYDROXYISOBUTYRATE DEHYDROGENASE-LIKE 1, MITOCHONDRIAL-RELATED"/>
    <property type="match status" value="1"/>
</dbReference>
<evidence type="ECO:0008006" key="8">
    <source>
        <dbReference type="Google" id="ProtNLM"/>
    </source>
</evidence>
<keyword evidence="2" id="KW-0520">NAD</keyword>
<feature type="domain" description="3-hydroxyisobutyrate dehydrogenase-like NAD-binding" evidence="5">
    <location>
        <begin position="174"/>
        <end position="281"/>
    </location>
</feature>
<protein>
    <recommendedName>
        <fullName evidence="8">2-hydroxy-3-oxopropionate reductase</fullName>
    </recommendedName>
</protein>
<feature type="active site" evidence="3">
    <location>
        <position position="179"/>
    </location>
</feature>
<dbReference type="RefSeq" id="WP_069957502.1">
    <property type="nucleotide sequence ID" value="NZ_MCGG01000018.1"/>
</dbReference>
<feature type="domain" description="6-phosphogluconate dehydrogenase NADP-binding" evidence="4">
    <location>
        <begin position="11"/>
        <end position="169"/>
    </location>
</feature>
<dbReference type="PANTHER" id="PTHR43060:SF15">
    <property type="entry name" value="3-HYDROXYISOBUTYRATE DEHYDROGENASE-LIKE 1, MITOCHONDRIAL-RELATED"/>
    <property type="match status" value="1"/>
</dbReference>
<dbReference type="Pfam" id="PF14833">
    <property type="entry name" value="NAD_binding_11"/>
    <property type="match status" value="1"/>
</dbReference>
<dbReference type="InterPro" id="IPR029154">
    <property type="entry name" value="HIBADH-like_NADP-bd"/>
</dbReference>
<dbReference type="GO" id="GO:0051287">
    <property type="term" value="F:NAD binding"/>
    <property type="evidence" value="ECO:0007669"/>
    <property type="project" value="InterPro"/>
</dbReference>
<dbReference type="InterPro" id="IPR013328">
    <property type="entry name" value="6PGD_dom2"/>
</dbReference>
<proteinExistence type="predicted"/>
<dbReference type="Pfam" id="PF03446">
    <property type="entry name" value="NAD_binding_2"/>
    <property type="match status" value="1"/>
</dbReference>
<evidence type="ECO:0000313" key="7">
    <source>
        <dbReference type="Proteomes" id="UP000095347"/>
    </source>
</evidence>
<dbReference type="Gene3D" id="1.10.1040.10">
    <property type="entry name" value="N-(1-d-carboxylethyl)-l-norvaline Dehydrogenase, domain 2"/>
    <property type="match status" value="1"/>
</dbReference>
<comment type="caution">
    <text evidence="6">The sequence shown here is derived from an EMBL/GenBank/DDBJ whole genome shotgun (WGS) entry which is preliminary data.</text>
</comment>
<dbReference type="OrthoDB" id="9812907at2"/>
<organism evidence="6 7">
    <name type="scientific">Magnetovibrio blakemorei</name>
    <dbReference type="NCBI Taxonomy" id="28181"/>
    <lineage>
        <taxon>Bacteria</taxon>
        <taxon>Pseudomonadati</taxon>
        <taxon>Pseudomonadota</taxon>
        <taxon>Alphaproteobacteria</taxon>
        <taxon>Rhodospirillales</taxon>
        <taxon>Magnetovibrionaceae</taxon>
        <taxon>Magnetovibrio</taxon>
    </lineage>
</organism>
<dbReference type="GO" id="GO:0016491">
    <property type="term" value="F:oxidoreductase activity"/>
    <property type="evidence" value="ECO:0007669"/>
    <property type="project" value="UniProtKB-KW"/>
</dbReference>
<evidence type="ECO:0000256" key="1">
    <source>
        <dbReference type="ARBA" id="ARBA00023002"/>
    </source>
</evidence>